<comment type="similarity">
    <text evidence="1">Belongs to the protein kinase superfamily. CAMK Ser/Thr protein kinase family. PIM subfamily.</text>
</comment>
<organism evidence="12 13">
    <name type="scientific">Triplophysa rosa</name>
    <name type="common">Cave loach</name>
    <dbReference type="NCBI Taxonomy" id="992332"/>
    <lineage>
        <taxon>Eukaryota</taxon>
        <taxon>Metazoa</taxon>
        <taxon>Chordata</taxon>
        <taxon>Craniata</taxon>
        <taxon>Vertebrata</taxon>
        <taxon>Euteleostomi</taxon>
        <taxon>Actinopterygii</taxon>
        <taxon>Neopterygii</taxon>
        <taxon>Teleostei</taxon>
        <taxon>Ostariophysi</taxon>
        <taxon>Cypriniformes</taxon>
        <taxon>Nemacheilidae</taxon>
        <taxon>Triplophysa</taxon>
    </lineage>
</organism>
<dbReference type="PANTHER" id="PTHR22984">
    <property type="entry name" value="SERINE/THREONINE-PROTEIN KINASE PIM"/>
    <property type="match status" value="1"/>
</dbReference>
<evidence type="ECO:0000256" key="6">
    <source>
        <dbReference type="ARBA" id="ARBA00022777"/>
    </source>
</evidence>
<dbReference type="PROSITE" id="PS50011">
    <property type="entry name" value="PROTEIN_KINASE_DOM"/>
    <property type="match status" value="1"/>
</dbReference>
<dbReference type="InterPro" id="IPR051138">
    <property type="entry name" value="PIM_Ser/Thr_kinase"/>
</dbReference>
<evidence type="ECO:0000259" key="11">
    <source>
        <dbReference type="PROSITE" id="PS50011"/>
    </source>
</evidence>
<dbReference type="Gene3D" id="3.30.200.20">
    <property type="entry name" value="Phosphorylase Kinase, domain 1"/>
    <property type="match status" value="1"/>
</dbReference>
<dbReference type="GO" id="GO:0004674">
    <property type="term" value="F:protein serine/threonine kinase activity"/>
    <property type="evidence" value="ECO:0007669"/>
    <property type="project" value="UniProtKB-KW"/>
</dbReference>
<dbReference type="GO" id="GO:0005524">
    <property type="term" value="F:ATP binding"/>
    <property type="evidence" value="ECO:0007669"/>
    <property type="project" value="UniProtKB-KW"/>
</dbReference>
<name>A0A9W7T456_TRIRA</name>
<gene>
    <name evidence="12" type="ORF">IRJ41_013220</name>
</gene>
<keyword evidence="5" id="KW-0547">Nucleotide-binding</keyword>
<dbReference type="SMART" id="SM00220">
    <property type="entry name" value="S_TKc"/>
    <property type="match status" value="1"/>
</dbReference>
<evidence type="ECO:0000313" key="13">
    <source>
        <dbReference type="Proteomes" id="UP001059041"/>
    </source>
</evidence>
<dbReference type="GO" id="GO:0007346">
    <property type="term" value="P:regulation of mitotic cell cycle"/>
    <property type="evidence" value="ECO:0007669"/>
    <property type="project" value="TreeGrafter"/>
</dbReference>
<dbReference type="SUPFAM" id="SSF56112">
    <property type="entry name" value="Protein kinase-like (PK-like)"/>
    <property type="match status" value="1"/>
</dbReference>
<reference evidence="12" key="1">
    <citation type="submission" date="2021-02" db="EMBL/GenBank/DDBJ databases">
        <title>Comparative genomics reveals that relaxation of natural selection precedes convergent phenotypic evolution of cavefish.</title>
        <authorList>
            <person name="Peng Z."/>
        </authorList>
    </citation>
    <scope>NUCLEOTIDE SEQUENCE</scope>
    <source>
        <tissue evidence="12">Muscle</tissue>
    </source>
</reference>
<feature type="compositionally biased region" description="Polar residues" evidence="10">
    <location>
        <begin position="73"/>
        <end position="83"/>
    </location>
</feature>
<keyword evidence="3" id="KW-0723">Serine/threonine-protein kinase</keyword>
<protein>
    <recommendedName>
        <fullName evidence="2">non-specific serine/threonine protein kinase</fullName>
        <ecNumber evidence="2">2.7.11.1</ecNumber>
    </recommendedName>
</protein>
<evidence type="ECO:0000256" key="8">
    <source>
        <dbReference type="ARBA" id="ARBA00047899"/>
    </source>
</evidence>
<dbReference type="PANTHER" id="PTHR22984:SF11">
    <property type="entry name" value="AURORA KINASE-RELATED"/>
    <property type="match status" value="1"/>
</dbReference>
<sequence length="366" mass="42198">MKWRATKTTFSRSDPDPSDPQPGPSEQTRLSVFKTSVLQDPVDVLPGCCNREQTPPEDQADHQQVPSGLDPTAPTTMAEQQTTENKKKGVRAGLKKRWQAIKSTFSRFRTADPQSGLEPTKPADSQSSRTLASLYEVGIRITNHRLIYEGTRRSDGLKVAIKFVPKGSRFDTYINIPGYDKPLLKEVALNLLLHKPEKCPNIVQMLDWFEEENQHILILDYPFPSVSFGEFINKNVLSEHQFRDLMRQVVTAVKHLIDHNVYNRLWSLLINTDTMELKVSEFGEGLGDLILNSFKHPERYWQAFNAARLVGCLGRVLHVMIRRGCLDGVPEEFAKECRYVSIRWFYLSRYYREPLDLRSILDIYRW</sequence>
<dbReference type="GO" id="GO:0005737">
    <property type="term" value="C:cytoplasm"/>
    <property type="evidence" value="ECO:0007669"/>
    <property type="project" value="TreeGrafter"/>
</dbReference>
<dbReference type="InterPro" id="IPR011009">
    <property type="entry name" value="Kinase-like_dom_sf"/>
</dbReference>
<keyword evidence="6 12" id="KW-0418">Kinase</keyword>
<evidence type="ECO:0000256" key="7">
    <source>
        <dbReference type="ARBA" id="ARBA00022840"/>
    </source>
</evidence>
<evidence type="ECO:0000256" key="5">
    <source>
        <dbReference type="ARBA" id="ARBA00022741"/>
    </source>
</evidence>
<accession>A0A9W7T456</accession>
<evidence type="ECO:0000256" key="3">
    <source>
        <dbReference type="ARBA" id="ARBA00022527"/>
    </source>
</evidence>
<dbReference type="Pfam" id="PF00069">
    <property type="entry name" value="Pkinase"/>
    <property type="match status" value="1"/>
</dbReference>
<comment type="catalytic activity">
    <reaction evidence="9">
        <text>L-seryl-[protein] + ATP = O-phospho-L-seryl-[protein] + ADP + H(+)</text>
        <dbReference type="Rhea" id="RHEA:17989"/>
        <dbReference type="Rhea" id="RHEA-COMP:9863"/>
        <dbReference type="Rhea" id="RHEA-COMP:11604"/>
        <dbReference type="ChEBI" id="CHEBI:15378"/>
        <dbReference type="ChEBI" id="CHEBI:29999"/>
        <dbReference type="ChEBI" id="CHEBI:30616"/>
        <dbReference type="ChEBI" id="CHEBI:83421"/>
        <dbReference type="ChEBI" id="CHEBI:456216"/>
        <dbReference type="EC" id="2.7.11.1"/>
    </reaction>
</comment>
<comment type="catalytic activity">
    <reaction evidence="8">
        <text>L-threonyl-[protein] + ATP = O-phospho-L-threonyl-[protein] + ADP + H(+)</text>
        <dbReference type="Rhea" id="RHEA:46608"/>
        <dbReference type="Rhea" id="RHEA-COMP:11060"/>
        <dbReference type="Rhea" id="RHEA-COMP:11605"/>
        <dbReference type="ChEBI" id="CHEBI:15378"/>
        <dbReference type="ChEBI" id="CHEBI:30013"/>
        <dbReference type="ChEBI" id="CHEBI:30616"/>
        <dbReference type="ChEBI" id="CHEBI:61977"/>
        <dbReference type="ChEBI" id="CHEBI:456216"/>
        <dbReference type="EC" id="2.7.11.1"/>
    </reaction>
</comment>
<comment type="caution">
    <text evidence="12">The sequence shown here is derived from an EMBL/GenBank/DDBJ whole genome shotgun (WGS) entry which is preliminary data.</text>
</comment>
<dbReference type="GO" id="GO:0043066">
    <property type="term" value="P:negative regulation of apoptotic process"/>
    <property type="evidence" value="ECO:0007669"/>
    <property type="project" value="TreeGrafter"/>
</dbReference>
<proteinExistence type="inferred from homology"/>
<evidence type="ECO:0000256" key="4">
    <source>
        <dbReference type="ARBA" id="ARBA00022679"/>
    </source>
</evidence>
<evidence type="ECO:0000313" key="12">
    <source>
        <dbReference type="EMBL" id="KAI7791233.1"/>
    </source>
</evidence>
<keyword evidence="13" id="KW-1185">Reference proteome</keyword>
<evidence type="ECO:0000256" key="1">
    <source>
        <dbReference type="ARBA" id="ARBA00005505"/>
    </source>
</evidence>
<feature type="region of interest" description="Disordered" evidence="10">
    <location>
        <begin position="42"/>
        <end position="93"/>
    </location>
</feature>
<keyword evidence="4" id="KW-0808">Transferase</keyword>
<dbReference type="Proteomes" id="UP001059041">
    <property type="component" value="Linkage Group LG25"/>
</dbReference>
<dbReference type="EC" id="2.7.11.1" evidence="2"/>
<dbReference type="EMBL" id="JAFHDT010000025">
    <property type="protein sequence ID" value="KAI7791233.1"/>
    <property type="molecule type" value="Genomic_DNA"/>
</dbReference>
<keyword evidence="7" id="KW-0067">ATP-binding</keyword>
<feature type="region of interest" description="Disordered" evidence="10">
    <location>
        <begin position="1"/>
        <end position="27"/>
    </location>
</feature>
<feature type="compositionally biased region" description="Polar residues" evidence="10">
    <location>
        <begin position="1"/>
        <end position="12"/>
    </location>
</feature>
<feature type="domain" description="Protein kinase" evidence="11">
    <location>
        <begin position="120"/>
        <end position="366"/>
    </location>
</feature>
<evidence type="ECO:0000256" key="9">
    <source>
        <dbReference type="ARBA" id="ARBA00048679"/>
    </source>
</evidence>
<feature type="region of interest" description="Disordered" evidence="10">
    <location>
        <begin position="109"/>
        <end position="128"/>
    </location>
</feature>
<evidence type="ECO:0000256" key="2">
    <source>
        <dbReference type="ARBA" id="ARBA00012513"/>
    </source>
</evidence>
<evidence type="ECO:0000256" key="10">
    <source>
        <dbReference type="SAM" id="MobiDB-lite"/>
    </source>
</evidence>
<dbReference type="InterPro" id="IPR000719">
    <property type="entry name" value="Prot_kinase_dom"/>
</dbReference>
<dbReference type="AlphaFoldDB" id="A0A9W7T456"/>